<evidence type="ECO:0000256" key="12">
    <source>
        <dbReference type="ARBA" id="ARBA00066418"/>
    </source>
</evidence>
<gene>
    <name evidence="16" type="ORF">NEMVEDRAFT_v1g184485</name>
</gene>
<evidence type="ECO:0000256" key="8">
    <source>
        <dbReference type="ARBA" id="ARBA00023098"/>
    </source>
</evidence>
<dbReference type="Gene3D" id="3.30.559.10">
    <property type="entry name" value="Chloramphenicol acetyltransferase-like domain"/>
    <property type="match status" value="2"/>
</dbReference>
<keyword evidence="6" id="KW-0276">Fatty acid metabolism</keyword>
<dbReference type="InterPro" id="IPR023213">
    <property type="entry name" value="CAT-like_dom_sf"/>
</dbReference>
<reference evidence="16 17" key="1">
    <citation type="journal article" date="2007" name="Science">
        <title>Sea anemone genome reveals ancestral eumetazoan gene repertoire and genomic organization.</title>
        <authorList>
            <person name="Putnam N.H."/>
            <person name="Srivastava M."/>
            <person name="Hellsten U."/>
            <person name="Dirks B."/>
            <person name="Chapman J."/>
            <person name="Salamov A."/>
            <person name="Terry A."/>
            <person name="Shapiro H."/>
            <person name="Lindquist E."/>
            <person name="Kapitonov V.V."/>
            <person name="Jurka J."/>
            <person name="Genikhovich G."/>
            <person name="Grigoriev I.V."/>
            <person name="Lucas S.M."/>
            <person name="Steele R.E."/>
            <person name="Finnerty J.R."/>
            <person name="Technau U."/>
            <person name="Martindale M.Q."/>
            <person name="Rokhsar D.S."/>
        </authorList>
    </citation>
    <scope>NUCLEOTIDE SEQUENCE [LARGE SCALE GENOMIC DNA]</scope>
    <source>
        <strain evidence="17">CH2 X CH6</strain>
    </source>
</reference>
<dbReference type="InterPro" id="IPR039551">
    <property type="entry name" value="Cho/carn_acyl_trans"/>
</dbReference>
<dbReference type="eggNOG" id="KOG3718">
    <property type="taxonomic scope" value="Eukaryota"/>
</dbReference>
<keyword evidence="5" id="KW-0808">Transferase</keyword>
<dbReference type="InParanoid" id="A7S1E0"/>
<feature type="domain" description="Choline/carnitine acyltransferase" evidence="15">
    <location>
        <begin position="18"/>
        <end position="477"/>
    </location>
</feature>
<protein>
    <recommendedName>
        <fullName evidence="13">Peroxisomal carnitine O-octanoyltransferase</fullName>
        <ecNumber evidence="12">2.3.1.137</ecNumber>
    </recommendedName>
</protein>
<evidence type="ECO:0000256" key="11">
    <source>
        <dbReference type="ARBA" id="ARBA00052326"/>
    </source>
</evidence>
<keyword evidence="8" id="KW-0443">Lipid metabolism</keyword>
<dbReference type="GO" id="GO:0008458">
    <property type="term" value="F:carnitine O-octanoyltransferase activity"/>
    <property type="evidence" value="ECO:0000318"/>
    <property type="project" value="GO_Central"/>
</dbReference>
<dbReference type="Pfam" id="PF00755">
    <property type="entry name" value="Carn_acyltransf"/>
    <property type="match status" value="1"/>
</dbReference>
<dbReference type="OMA" id="DVWAKDY"/>
<organism evidence="16 17">
    <name type="scientific">Nematostella vectensis</name>
    <name type="common">Starlet sea anemone</name>
    <dbReference type="NCBI Taxonomy" id="45351"/>
    <lineage>
        <taxon>Eukaryota</taxon>
        <taxon>Metazoa</taxon>
        <taxon>Cnidaria</taxon>
        <taxon>Anthozoa</taxon>
        <taxon>Hexacorallia</taxon>
        <taxon>Actiniaria</taxon>
        <taxon>Edwardsiidae</taxon>
        <taxon>Nematostella</taxon>
    </lineage>
</organism>
<dbReference type="PhylomeDB" id="A7S1E0"/>
<evidence type="ECO:0000256" key="6">
    <source>
        <dbReference type="ARBA" id="ARBA00022832"/>
    </source>
</evidence>
<evidence type="ECO:0000259" key="15">
    <source>
        <dbReference type="Pfam" id="PF00755"/>
    </source>
</evidence>
<comment type="subcellular location">
    <subcellularLocation>
        <location evidence="1">Peroxisome</location>
    </subcellularLocation>
</comment>
<evidence type="ECO:0000256" key="7">
    <source>
        <dbReference type="ARBA" id="ARBA00022990"/>
    </source>
</evidence>
<feature type="active site" description="Proton acceptor" evidence="14">
    <location>
        <position position="333"/>
    </location>
</feature>
<evidence type="ECO:0000256" key="14">
    <source>
        <dbReference type="PIRSR" id="PIRSR600542-1"/>
    </source>
</evidence>
<evidence type="ECO:0000256" key="2">
    <source>
        <dbReference type="ARBA" id="ARBA00005005"/>
    </source>
</evidence>
<dbReference type="FunFam" id="3.30.559.10:FF:000079">
    <property type="entry name" value="Carnitine palmitoyltransferase 1B"/>
    <property type="match status" value="1"/>
</dbReference>
<dbReference type="Gene3D" id="3.30.559.70">
    <property type="entry name" value="Choline/Carnitine o-acyltransferase, domain 2"/>
    <property type="match status" value="1"/>
</dbReference>
<keyword evidence="10" id="KW-0012">Acyltransferase</keyword>
<dbReference type="GO" id="GO:0005777">
    <property type="term" value="C:peroxisome"/>
    <property type="evidence" value="ECO:0000318"/>
    <property type="project" value="GO_Central"/>
</dbReference>
<sequence>MSSKQETTFMYQEHLPSLPVQTLEHTCGKYLESVKHLLTDEEYMQTEFVVNEFQSGIGKKLQQKLEKRGKEHRNWVTKLYIFGAFLLVSLSQWWEEEAYLRPRSPVAPLVNIGGPFMMQEDVWPPAEGTLLKRAAFVIFALLDTWQKIYRQQLKIGKMGNKPLCMSQYLRLFSECRIPGKDLDSLKAHFCLAPEKPPRHIMVQTNGRIYTCYVLDENYEPLTPPDIERQLEAVVKMAKSRPLGPCIGALTAEDRTTWYQSRNLLIALDGKNGEYLHAIETAMVNLVLDYECEGKDYQEVTHNSILGDCRNRWFDKSITVIGCKMGTFATNCDHSPFDGIVEISTMIDASVMIRKFNGEWQGRQHIGNVTPPSELDFVVDDQMLKCVKTAVDKYQKEADRIIIIDTKTTMFGKNHIKRLGVHPDTFCQLAIQLAYYRMHNKPGTAYETAQTRQFYHGRTDTVRSCTAEAVEWCKAMVSP</sequence>
<dbReference type="SUPFAM" id="SSF52777">
    <property type="entry name" value="CoA-dependent acyltransferases"/>
    <property type="match status" value="2"/>
</dbReference>
<keyword evidence="17" id="KW-1185">Reference proteome</keyword>
<evidence type="ECO:0000256" key="9">
    <source>
        <dbReference type="ARBA" id="ARBA00023140"/>
    </source>
</evidence>
<keyword evidence="7" id="KW-0007">Acetylation</keyword>
<name>A7S1E0_NEMVE</name>
<dbReference type="GO" id="GO:0006631">
    <property type="term" value="P:fatty acid metabolic process"/>
    <property type="evidence" value="ECO:0007669"/>
    <property type="project" value="UniProtKB-KW"/>
</dbReference>
<evidence type="ECO:0000256" key="3">
    <source>
        <dbReference type="ARBA" id="ARBA00005232"/>
    </source>
</evidence>
<comment type="catalytic activity">
    <reaction evidence="11">
        <text>octanoyl-CoA + (R)-carnitine = O-octanoyl-(R)-carnitine + CoA</text>
        <dbReference type="Rhea" id="RHEA:17177"/>
        <dbReference type="ChEBI" id="CHEBI:16347"/>
        <dbReference type="ChEBI" id="CHEBI:18102"/>
        <dbReference type="ChEBI" id="CHEBI:57287"/>
        <dbReference type="ChEBI" id="CHEBI:57386"/>
        <dbReference type="EC" id="2.3.1.137"/>
    </reaction>
</comment>
<evidence type="ECO:0000313" key="16">
    <source>
        <dbReference type="EMBL" id="EDO42441.1"/>
    </source>
</evidence>
<evidence type="ECO:0000313" key="17">
    <source>
        <dbReference type="Proteomes" id="UP000001593"/>
    </source>
</evidence>
<dbReference type="PANTHER" id="PTHR22589:SF67">
    <property type="entry name" value="PEROXISOMAL CARNITINE O-OCTANOYLTRANSFERASE"/>
    <property type="match status" value="1"/>
</dbReference>
<evidence type="ECO:0000256" key="5">
    <source>
        <dbReference type="ARBA" id="ARBA00022679"/>
    </source>
</evidence>
<dbReference type="HOGENOM" id="CLU_013513_5_3_1"/>
<comment type="similarity">
    <text evidence="3">Belongs to the carnitine/choline acetyltransferase family.</text>
</comment>
<comment type="pathway">
    <text evidence="2">Lipid metabolism; fatty acid beta-oxidation.</text>
</comment>
<feature type="non-terminal residue" evidence="16">
    <location>
        <position position="478"/>
    </location>
</feature>
<dbReference type="InterPro" id="IPR000542">
    <property type="entry name" value="Carn_acyl_trans"/>
</dbReference>
<evidence type="ECO:0000256" key="4">
    <source>
        <dbReference type="ARBA" id="ARBA00022448"/>
    </source>
</evidence>
<dbReference type="EC" id="2.3.1.137" evidence="12"/>
<evidence type="ECO:0000256" key="13">
    <source>
        <dbReference type="ARBA" id="ARBA00067184"/>
    </source>
</evidence>
<keyword evidence="9" id="KW-0576">Peroxisome</keyword>
<dbReference type="Proteomes" id="UP000001593">
    <property type="component" value="Unassembled WGS sequence"/>
</dbReference>
<dbReference type="InterPro" id="IPR042231">
    <property type="entry name" value="Cho/carn_acyl_trans_2"/>
</dbReference>
<proteinExistence type="inferred from homology"/>
<keyword evidence="4" id="KW-0813">Transport</keyword>
<dbReference type="PANTHER" id="PTHR22589">
    <property type="entry name" value="CARNITINE O-ACYLTRANSFERASE"/>
    <property type="match status" value="1"/>
</dbReference>
<dbReference type="FunFam" id="3.30.559.70:FF:000006">
    <property type="entry name" value="Peroxisomal carnitine O-octanoyltransferase"/>
    <property type="match status" value="1"/>
</dbReference>
<evidence type="ECO:0000256" key="10">
    <source>
        <dbReference type="ARBA" id="ARBA00023315"/>
    </source>
</evidence>
<accession>A7S1E0</accession>
<evidence type="ECO:0000256" key="1">
    <source>
        <dbReference type="ARBA" id="ARBA00004275"/>
    </source>
</evidence>
<dbReference type="STRING" id="45351.A7S1E0"/>
<dbReference type="EMBL" id="DS469564">
    <property type="protein sequence ID" value="EDO42441.1"/>
    <property type="molecule type" value="Genomic_DNA"/>
</dbReference>
<dbReference type="AlphaFoldDB" id="A7S1E0"/>